<accession>H3KBL9</accession>
<dbReference type="GO" id="GO:0030170">
    <property type="term" value="F:pyridoxal phosphate binding"/>
    <property type="evidence" value="ECO:0007669"/>
    <property type="project" value="UniProtKB-UniRule"/>
</dbReference>
<feature type="modified residue" description="N6-(pyridoxal phosphate)lysine" evidence="5 7">
    <location>
        <position position="62"/>
    </location>
</feature>
<feature type="binding site" evidence="5">
    <location>
        <position position="321"/>
    </location>
    <ligand>
        <name>substrate</name>
    </ligand>
</feature>
<evidence type="ECO:0000256" key="8">
    <source>
        <dbReference type="RuleBase" id="RU003738"/>
    </source>
</evidence>
<dbReference type="PRINTS" id="PR01181">
    <property type="entry name" value="DAPDCRBXLASE"/>
</dbReference>
<name>H3KBL9_9BURK</name>
<evidence type="ECO:0000256" key="2">
    <source>
        <dbReference type="ARBA" id="ARBA00022793"/>
    </source>
</evidence>
<feature type="binding site" evidence="5">
    <location>
        <position position="354"/>
    </location>
    <ligand>
        <name>substrate</name>
    </ligand>
</feature>
<feature type="binding site" evidence="5">
    <location>
        <position position="381"/>
    </location>
    <ligand>
        <name>pyridoxal 5'-phosphate</name>
        <dbReference type="ChEBI" id="CHEBI:597326"/>
    </ligand>
</feature>
<dbReference type="GO" id="GO:0009089">
    <property type="term" value="P:lysine biosynthetic process via diaminopimelate"/>
    <property type="evidence" value="ECO:0007669"/>
    <property type="project" value="UniProtKB-UniRule"/>
</dbReference>
<comment type="function">
    <text evidence="5">Specifically catalyzes the decarboxylation of meso-diaminopimelate (meso-DAP) to L-lysine.</text>
</comment>
<dbReference type="PROSITE" id="PS00878">
    <property type="entry name" value="ODR_DC_2_1"/>
    <property type="match status" value="1"/>
</dbReference>
<keyword evidence="5 8" id="KW-0457">Lysine biosynthesis</keyword>
<dbReference type="InterPro" id="IPR022653">
    <property type="entry name" value="De-COase2_pyr-phos_BS"/>
</dbReference>
<dbReference type="PANTHER" id="PTHR43727">
    <property type="entry name" value="DIAMINOPIMELATE DECARBOXYLASE"/>
    <property type="match status" value="1"/>
</dbReference>
<dbReference type="InterPro" id="IPR022644">
    <property type="entry name" value="De-COase2_N"/>
</dbReference>
<feature type="binding site" evidence="5">
    <location>
        <position position="381"/>
    </location>
    <ligand>
        <name>substrate</name>
    </ligand>
</feature>
<dbReference type="InterPro" id="IPR000183">
    <property type="entry name" value="Orn/DAP/Arg_de-COase"/>
</dbReference>
<dbReference type="GO" id="GO:0008836">
    <property type="term" value="F:diaminopimelate decarboxylase activity"/>
    <property type="evidence" value="ECO:0007669"/>
    <property type="project" value="UniProtKB-UniRule"/>
</dbReference>
<dbReference type="EC" id="4.1.1.20" evidence="5 6"/>
<gene>
    <name evidence="5" type="primary">lysA</name>
    <name evidence="10" type="ORF">HMPREF9440_00115</name>
</gene>
<feature type="binding site" evidence="5">
    <location>
        <position position="242"/>
    </location>
    <ligand>
        <name>pyridoxal 5'-phosphate</name>
        <dbReference type="ChEBI" id="CHEBI:597326"/>
    </ligand>
</feature>
<dbReference type="PATRIC" id="fig|762967.3.peg.102"/>
<dbReference type="InterPro" id="IPR009006">
    <property type="entry name" value="Ala_racemase/Decarboxylase_C"/>
</dbReference>
<comment type="caution">
    <text evidence="10">The sequence shown here is derived from an EMBL/GenBank/DDBJ whole genome shotgun (WGS) entry which is preliminary data.</text>
</comment>
<evidence type="ECO:0000256" key="6">
    <source>
        <dbReference type="NCBIfam" id="TIGR01048"/>
    </source>
</evidence>
<dbReference type="PRINTS" id="PR01179">
    <property type="entry name" value="ODADCRBXLASE"/>
</dbReference>
<comment type="cofactor">
    <cofactor evidence="1 5 7 8">
        <name>pyridoxal 5'-phosphate</name>
        <dbReference type="ChEBI" id="CHEBI:597326"/>
    </cofactor>
</comment>
<dbReference type="InterPro" id="IPR029066">
    <property type="entry name" value="PLP-binding_barrel"/>
</dbReference>
<dbReference type="SUPFAM" id="SSF51419">
    <property type="entry name" value="PLP-binding barrel"/>
    <property type="match status" value="1"/>
</dbReference>
<evidence type="ECO:0000256" key="1">
    <source>
        <dbReference type="ARBA" id="ARBA00001933"/>
    </source>
</evidence>
<dbReference type="Gene3D" id="2.40.37.10">
    <property type="entry name" value="Lyase, Ornithine Decarboxylase, Chain A, domain 1"/>
    <property type="match status" value="1"/>
</dbReference>
<evidence type="ECO:0000256" key="3">
    <source>
        <dbReference type="ARBA" id="ARBA00022898"/>
    </source>
</evidence>
<keyword evidence="4 5" id="KW-0456">Lyase</keyword>
<dbReference type="OrthoDB" id="9802241at2"/>
<dbReference type="STRING" id="762967.HMPREF9440_00115"/>
<keyword evidence="2 5" id="KW-0210">Decarboxylase</keyword>
<evidence type="ECO:0000313" key="11">
    <source>
        <dbReference type="Proteomes" id="UP000004956"/>
    </source>
</evidence>
<feature type="binding site" evidence="5">
    <location>
        <position position="284"/>
    </location>
    <ligand>
        <name>substrate</name>
    </ligand>
</feature>
<dbReference type="RefSeq" id="WP_008540458.1">
    <property type="nucleotide sequence ID" value="NZ_JH604847.1"/>
</dbReference>
<dbReference type="Gene3D" id="3.20.20.10">
    <property type="entry name" value="Alanine racemase"/>
    <property type="match status" value="1"/>
</dbReference>
<proteinExistence type="inferred from homology"/>
<keyword evidence="11" id="KW-1185">Reference proteome</keyword>
<evidence type="ECO:0000256" key="4">
    <source>
        <dbReference type="ARBA" id="ARBA00023239"/>
    </source>
</evidence>
<reference evidence="10 11" key="1">
    <citation type="submission" date="2011-11" db="EMBL/GenBank/DDBJ databases">
        <authorList>
            <person name="Weinstock G."/>
            <person name="Sodergren E."/>
            <person name="Clifton S."/>
            <person name="Fulton L."/>
            <person name="Fulton B."/>
            <person name="Courtney L."/>
            <person name="Fronick C."/>
            <person name="Harrison M."/>
            <person name="Strong C."/>
            <person name="Farmer C."/>
            <person name="Delahaunty K."/>
            <person name="Markovic C."/>
            <person name="Hall O."/>
            <person name="Minx P."/>
            <person name="Tomlinson C."/>
            <person name="Mitreva M."/>
            <person name="Hou S."/>
            <person name="Chen J."/>
            <person name="Wollam A."/>
            <person name="Pepin K.H."/>
            <person name="Johnson M."/>
            <person name="Bhonagiri V."/>
            <person name="Zhang X."/>
            <person name="Suruliraj S."/>
            <person name="Warren W."/>
            <person name="Chinwalla A."/>
            <person name="Mardis E.R."/>
            <person name="Wilson R.K."/>
        </authorList>
    </citation>
    <scope>NUCLEOTIDE SEQUENCE [LARGE SCALE GENOMIC DNA]</scope>
    <source>
        <strain evidence="10 11">YIT 11816</strain>
    </source>
</reference>
<keyword evidence="5" id="KW-0028">Amino-acid biosynthesis</keyword>
<dbReference type="UniPathway" id="UPA00034">
    <property type="reaction ID" value="UER00027"/>
</dbReference>
<dbReference type="FunFam" id="3.20.20.10:FF:000003">
    <property type="entry name" value="Diaminopimelate decarboxylase"/>
    <property type="match status" value="1"/>
</dbReference>
<feature type="binding site" evidence="5">
    <location>
        <position position="325"/>
    </location>
    <ligand>
        <name>substrate</name>
    </ligand>
</feature>
<dbReference type="HOGENOM" id="CLU_026444_0_0_4"/>
<dbReference type="NCBIfam" id="TIGR01048">
    <property type="entry name" value="lysA"/>
    <property type="match status" value="1"/>
</dbReference>
<dbReference type="Pfam" id="PF02784">
    <property type="entry name" value="Orn_Arg_deC_N"/>
    <property type="match status" value="1"/>
</dbReference>
<evidence type="ECO:0000259" key="9">
    <source>
        <dbReference type="Pfam" id="PF02784"/>
    </source>
</evidence>
<comment type="similarity">
    <text evidence="5">Belongs to the Orn/Lys/Arg decarboxylase class-II family. LysA subfamily.</text>
</comment>
<comment type="catalytic activity">
    <reaction evidence="5 8">
        <text>meso-2,6-diaminopimelate + H(+) = L-lysine + CO2</text>
        <dbReference type="Rhea" id="RHEA:15101"/>
        <dbReference type="ChEBI" id="CHEBI:15378"/>
        <dbReference type="ChEBI" id="CHEBI:16526"/>
        <dbReference type="ChEBI" id="CHEBI:32551"/>
        <dbReference type="ChEBI" id="CHEBI:57791"/>
        <dbReference type="EC" id="4.1.1.20"/>
    </reaction>
</comment>
<protein>
    <recommendedName>
        <fullName evidence="5 6">Diaminopimelate decarboxylase</fullName>
        <shortName evidence="5">DAP decarboxylase</shortName>
        <shortName evidence="5">DAPDC</shortName>
        <ecNumber evidence="5 6">4.1.1.20</ecNumber>
    </recommendedName>
</protein>
<evidence type="ECO:0000256" key="7">
    <source>
        <dbReference type="PIRSR" id="PIRSR600183-50"/>
    </source>
</evidence>
<dbReference type="InterPro" id="IPR002986">
    <property type="entry name" value="DAP_deCOOHase_LysA"/>
</dbReference>
<evidence type="ECO:0000256" key="5">
    <source>
        <dbReference type="HAMAP-Rule" id="MF_02120"/>
    </source>
</evidence>
<organism evidence="10 11">
    <name type="scientific">Sutterella parvirubra YIT 11816</name>
    <dbReference type="NCBI Taxonomy" id="762967"/>
    <lineage>
        <taxon>Bacteria</taxon>
        <taxon>Pseudomonadati</taxon>
        <taxon>Pseudomonadota</taxon>
        <taxon>Betaproteobacteria</taxon>
        <taxon>Burkholderiales</taxon>
        <taxon>Sutterellaceae</taxon>
        <taxon>Sutterella</taxon>
    </lineage>
</organism>
<dbReference type="Proteomes" id="UP000004956">
    <property type="component" value="Unassembled WGS sequence"/>
</dbReference>
<feature type="binding site" evidence="5">
    <location>
        <begin position="281"/>
        <end position="284"/>
    </location>
    <ligand>
        <name>pyridoxal 5'-phosphate</name>
        <dbReference type="ChEBI" id="CHEBI:597326"/>
    </ligand>
</feature>
<comment type="subunit">
    <text evidence="5">Homodimer.</text>
</comment>
<dbReference type="AlphaFoldDB" id="H3KBL9"/>
<feature type="active site" description="Proton donor" evidence="7">
    <location>
        <position position="353"/>
    </location>
</feature>
<comment type="pathway">
    <text evidence="5 8">Amino-acid biosynthesis; L-lysine biosynthesis via DAP pathway; L-lysine from DL-2,6-diaminopimelate: step 1/1.</text>
</comment>
<dbReference type="HAMAP" id="MF_02120">
    <property type="entry name" value="LysA"/>
    <property type="match status" value="1"/>
</dbReference>
<dbReference type="CDD" id="cd06828">
    <property type="entry name" value="PLPDE_III_DapDC"/>
    <property type="match status" value="1"/>
</dbReference>
<dbReference type="PANTHER" id="PTHR43727:SF2">
    <property type="entry name" value="GROUP IV DECARBOXYLASE"/>
    <property type="match status" value="1"/>
</dbReference>
<sequence length="447" mass="48329">MPASTLIRREGTLTMERVPLPQIAHTYGTPCYAYSRAQIERQYRRWDSAFGDHPHLVCYALKANATAGVIELLAAQGSGFDAVSIGEVIRAVRAGGDPKRICFSGVGKSRQEMRIALALGIRCFNAESPAELARLNAVAGEMGKTAPVSLRIIPDVDAHTHANITTGLRTNKFGIALEEAFELYRRIPTDFPNLEIEGLSCHIGSQILSIEPFERTCDVVLGFVRRLHEAGVTLRHIDFGGGAGVPYRKGEKELSPEEVVSLFVRRVRAEAPDPDTEIIVEPGRSMIAEAGVLLTTVEYVKKGPGTFDFCIVDAAMTDLIRPALYGAWHEIVQTGPKTPRPGSLPVTVVGPVCESSDKLGEGRMLDPEEGDVLAILTAGAYGASMASTFNSRRLPMEVLVDGSTVTPLRRSAVLEDITEPEIPLGMVKHPPVTPAMLEAARRAGGRD</sequence>
<dbReference type="SUPFAM" id="SSF50621">
    <property type="entry name" value="Alanine racemase C-terminal domain-like"/>
    <property type="match status" value="1"/>
</dbReference>
<keyword evidence="3 5" id="KW-0663">Pyridoxal phosphate</keyword>
<dbReference type="EMBL" id="AFBQ01000013">
    <property type="protein sequence ID" value="EHY32505.1"/>
    <property type="molecule type" value="Genomic_DNA"/>
</dbReference>
<feature type="domain" description="Orn/DAP/Arg decarboxylase 2 N-terminal" evidence="9">
    <location>
        <begin position="37"/>
        <end position="288"/>
    </location>
</feature>
<evidence type="ECO:0000313" key="10">
    <source>
        <dbReference type="EMBL" id="EHY32505.1"/>
    </source>
</evidence>